<comment type="caution">
    <text evidence="3">The sequence shown here is derived from an EMBL/GenBank/DDBJ whole genome shotgun (WGS) entry which is preliminary data.</text>
</comment>
<dbReference type="InterPro" id="IPR001680">
    <property type="entry name" value="WD40_rpt"/>
</dbReference>
<sequence>MSDYFDPLSPQRVDESIEEMTASKHPLESPHLLLDPSARVIRDVQQMHDHEYQKHQQQLQRVEKRLLASVAHRQNQQARTPIHPMKQERQEQQRNREQGSLYRMKKQYVSNWRGLSLLVAVLLIALVGSFLAMPKFLHHDTLTGSSDQTAAPPPSPTPTPPLVIPGASSGKTVYTSPATQNGFTALAWSPDGQRVISSAFEKVQIWDATTGGHLINVNLAGDQAYSLAWSPTGKLIAIGSFTGLLLVDSQTGKIVRTHQATTAIMQRTSTGTYLSALKPASGGTGFRAITWSPDGRLIAGAVSAGASGSIQVINAQTMTPAFTFPIDGNYVPTELAWSDDGHYLAATTFFTEPGNAAPQPTLIRVWKLATHQIIFQKPIGLGSNISLAFQPGHDSLTFLNPSTQALEIWDVVTGKLIKSYPATGNGPLAWSPDGHYLAYSQWSKKGINIVDMSSGKTVYTYRAYQTMPSPLTWSPNGKYIAFVDESPQTGAQGQPSSSKAVVKVCLVA</sequence>
<organism evidence="3 4">
    <name type="scientific">Reticulibacter mediterranei</name>
    <dbReference type="NCBI Taxonomy" id="2778369"/>
    <lineage>
        <taxon>Bacteria</taxon>
        <taxon>Bacillati</taxon>
        <taxon>Chloroflexota</taxon>
        <taxon>Ktedonobacteria</taxon>
        <taxon>Ktedonobacterales</taxon>
        <taxon>Reticulibacteraceae</taxon>
        <taxon>Reticulibacter</taxon>
    </lineage>
</organism>
<feature type="transmembrane region" description="Helical" evidence="2">
    <location>
        <begin position="112"/>
        <end position="133"/>
    </location>
</feature>
<protein>
    <recommendedName>
        <fullName evidence="5">Anaphase-promoting complex subunit 4 WD40 domain-containing protein</fullName>
    </recommendedName>
</protein>
<dbReference type="Pfam" id="PF00400">
    <property type="entry name" value="WD40"/>
    <property type="match status" value="1"/>
</dbReference>
<feature type="compositionally biased region" description="Pro residues" evidence="1">
    <location>
        <begin position="151"/>
        <end position="163"/>
    </location>
</feature>
<evidence type="ECO:0000256" key="1">
    <source>
        <dbReference type="SAM" id="MobiDB-lite"/>
    </source>
</evidence>
<dbReference type="Gene3D" id="2.130.10.10">
    <property type="entry name" value="YVTN repeat-like/Quinoprotein amine dehydrogenase"/>
    <property type="match status" value="2"/>
</dbReference>
<dbReference type="AlphaFoldDB" id="A0A8J3MXM3"/>
<dbReference type="InterPro" id="IPR015943">
    <property type="entry name" value="WD40/YVTN_repeat-like_dom_sf"/>
</dbReference>
<dbReference type="InterPro" id="IPR011659">
    <property type="entry name" value="WD40"/>
</dbReference>
<keyword evidence="2" id="KW-0812">Transmembrane</keyword>
<evidence type="ECO:0000313" key="3">
    <source>
        <dbReference type="EMBL" id="GHO89977.1"/>
    </source>
</evidence>
<dbReference type="PANTHER" id="PTHR19879:SF9">
    <property type="entry name" value="TRANSCRIPTION INITIATION FACTOR TFIID SUBUNIT 5"/>
    <property type="match status" value="1"/>
</dbReference>
<evidence type="ECO:0000256" key="2">
    <source>
        <dbReference type="SAM" id="Phobius"/>
    </source>
</evidence>
<evidence type="ECO:0008006" key="5">
    <source>
        <dbReference type="Google" id="ProtNLM"/>
    </source>
</evidence>
<dbReference type="SUPFAM" id="SSF69322">
    <property type="entry name" value="Tricorn protease domain 2"/>
    <property type="match status" value="1"/>
</dbReference>
<accession>A0A8J3MXM3</accession>
<dbReference type="Pfam" id="PF07676">
    <property type="entry name" value="PD40"/>
    <property type="match status" value="2"/>
</dbReference>
<keyword evidence="4" id="KW-1185">Reference proteome</keyword>
<evidence type="ECO:0000313" key="4">
    <source>
        <dbReference type="Proteomes" id="UP000597444"/>
    </source>
</evidence>
<reference evidence="3" key="1">
    <citation type="submission" date="2020-10" db="EMBL/GenBank/DDBJ databases">
        <title>Taxonomic study of unclassified bacteria belonging to the class Ktedonobacteria.</title>
        <authorList>
            <person name="Yabe S."/>
            <person name="Wang C.M."/>
            <person name="Zheng Y."/>
            <person name="Sakai Y."/>
            <person name="Cavaletti L."/>
            <person name="Monciardini P."/>
            <person name="Donadio S."/>
        </authorList>
    </citation>
    <scope>NUCLEOTIDE SEQUENCE</scope>
    <source>
        <strain evidence="3">ID150040</strain>
    </source>
</reference>
<keyword evidence="2" id="KW-1133">Transmembrane helix</keyword>
<dbReference type="PANTHER" id="PTHR19879">
    <property type="entry name" value="TRANSCRIPTION INITIATION FACTOR TFIID"/>
    <property type="match status" value="1"/>
</dbReference>
<feature type="region of interest" description="Disordered" evidence="1">
    <location>
        <begin position="70"/>
        <end position="98"/>
    </location>
</feature>
<name>A0A8J3MXM3_9CHLR</name>
<keyword evidence="2" id="KW-0472">Membrane</keyword>
<feature type="region of interest" description="Disordered" evidence="1">
    <location>
        <begin position="144"/>
        <end position="167"/>
    </location>
</feature>
<feature type="compositionally biased region" description="Basic and acidic residues" evidence="1">
    <location>
        <begin position="85"/>
        <end position="97"/>
    </location>
</feature>
<gene>
    <name evidence="3" type="ORF">KSF_000250</name>
</gene>
<dbReference type="Proteomes" id="UP000597444">
    <property type="component" value="Unassembled WGS sequence"/>
</dbReference>
<dbReference type="EMBL" id="BNJK01000001">
    <property type="protein sequence ID" value="GHO89977.1"/>
    <property type="molecule type" value="Genomic_DNA"/>
</dbReference>
<dbReference type="SMART" id="SM00320">
    <property type="entry name" value="WD40"/>
    <property type="match status" value="4"/>
</dbReference>
<dbReference type="RefSeq" id="WP_220200991.1">
    <property type="nucleotide sequence ID" value="NZ_BNJK01000001.1"/>
</dbReference>
<proteinExistence type="predicted"/>